<dbReference type="AlphaFoldDB" id="A0A210QV01"/>
<evidence type="ECO:0000313" key="3">
    <source>
        <dbReference type="Proteomes" id="UP000242188"/>
    </source>
</evidence>
<dbReference type="Proteomes" id="UP000242188">
    <property type="component" value="Unassembled WGS sequence"/>
</dbReference>
<keyword evidence="1" id="KW-0732">Signal</keyword>
<evidence type="ECO:0000256" key="1">
    <source>
        <dbReference type="SAM" id="SignalP"/>
    </source>
</evidence>
<gene>
    <name evidence="2" type="ORF">KP79_PYT18847</name>
</gene>
<proteinExistence type="predicted"/>
<accession>A0A210QV01</accession>
<evidence type="ECO:0000313" key="2">
    <source>
        <dbReference type="EMBL" id="OWF52564.1"/>
    </source>
</evidence>
<feature type="signal peptide" evidence="1">
    <location>
        <begin position="1"/>
        <end position="19"/>
    </location>
</feature>
<name>A0A210QV01_MIZYE</name>
<feature type="chain" id="PRO_5013120786" evidence="1">
    <location>
        <begin position="20"/>
        <end position="77"/>
    </location>
</feature>
<protein>
    <submittedName>
        <fullName evidence="2">Uncharacterized protein</fullName>
    </submittedName>
</protein>
<organism evidence="2 3">
    <name type="scientific">Mizuhopecten yessoensis</name>
    <name type="common">Japanese scallop</name>
    <name type="synonym">Patinopecten yessoensis</name>
    <dbReference type="NCBI Taxonomy" id="6573"/>
    <lineage>
        <taxon>Eukaryota</taxon>
        <taxon>Metazoa</taxon>
        <taxon>Spiralia</taxon>
        <taxon>Lophotrochozoa</taxon>
        <taxon>Mollusca</taxon>
        <taxon>Bivalvia</taxon>
        <taxon>Autobranchia</taxon>
        <taxon>Pteriomorphia</taxon>
        <taxon>Pectinida</taxon>
        <taxon>Pectinoidea</taxon>
        <taxon>Pectinidae</taxon>
        <taxon>Mizuhopecten</taxon>
    </lineage>
</organism>
<sequence>MAGVFTSTLLLLLLSKCFAVISGACNSAYGPAGGYECVALSKYNGIPQWATCLTDTYIQAKSKSMGKSHQCENRSAT</sequence>
<comment type="caution">
    <text evidence="2">The sequence shown here is derived from an EMBL/GenBank/DDBJ whole genome shotgun (WGS) entry which is preliminary data.</text>
</comment>
<reference evidence="2 3" key="1">
    <citation type="journal article" date="2017" name="Nat. Ecol. Evol.">
        <title>Scallop genome provides insights into evolution of bilaterian karyotype and development.</title>
        <authorList>
            <person name="Wang S."/>
            <person name="Zhang J."/>
            <person name="Jiao W."/>
            <person name="Li J."/>
            <person name="Xun X."/>
            <person name="Sun Y."/>
            <person name="Guo X."/>
            <person name="Huan P."/>
            <person name="Dong B."/>
            <person name="Zhang L."/>
            <person name="Hu X."/>
            <person name="Sun X."/>
            <person name="Wang J."/>
            <person name="Zhao C."/>
            <person name="Wang Y."/>
            <person name="Wang D."/>
            <person name="Huang X."/>
            <person name="Wang R."/>
            <person name="Lv J."/>
            <person name="Li Y."/>
            <person name="Zhang Z."/>
            <person name="Liu B."/>
            <person name="Lu W."/>
            <person name="Hui Y."/>
            <person name="Liang J."/>
            <person name="Zhou Z."/>
            <person name="Hou R."/>
            <person name="Li X."/>
            <person name="Liu Y."/>
            <person name="Li H."/>
            <person name="Ning X."/>
            <person name="Lin Y."/>
            <person name="Zhao L."/>
            <person name="Xing Q."/>
            <person name="Dou J."/>
            <person name="Li Y."/>
            <person name="Mao J."/>
            <person name="Guo H."/>
            <person name="Dou H."/>
            <person name="Li T."/>
            <person name="Mu C."/>
            <person name="Jiang W."/>
            <person name="Fu Q."/>
            <person name="Fu X."/>
            <person name="Miao Y."/>
            <person name="Liu J."/>
            <person name="Yu Q."/>
            <person name="Li R."/>
            <person name="Liao H."/>
            <person name="Li X."/>
            <person name="Kong Y."/>
            <person name="Jiang Z."/>
            <person name="Chourrout D."/>
            <person name="Li R."/>
            <person name="Bao Z."/>
        </authorList>
    </citation>
    <scope>NUCLEOTIDE SEQUENCE [LARGE SCALE GENOMIC DNA]</scope>
    <source>
        <strain evidence="2 3">PY_sf001</strain>
    </source>
</reference>
<keyword evidence="3" id="KW-1185">Reference proteome</keyword>
<dbReference type="EMBL" id="NEDP02001761">
    <property type="protein sequence ID" value="OWF52564.1"/>
    <property type="molecule type" value="Genomic_DNA"/>
</dbReference>